<dbReference type="InterPro" id="IPR001584">
    <property type="entry name" value="Integrase_cat-core"/>
</dbReference>
<dbReference type="PROSITE" id="PS50994">
    <property type="entry name" value="INTEGRASE"/>
    <property type="match status" value="1"/>
</dbReference>
<dbReference type="InterPro" id="IPR012337">
    <property type="entry name" value="RNaseH-like_sf"/>
</dbReference>
<dbReference type="GO" id="GO:0015074">
    <property type="term" value="P:DNA integration"/>
    <property type="evidence" value="ECO:0007669"/>
    <property type="project" value="InterPro"/>
</dbReference>
<reference evidence="3" key="1">
    <citation type="submission" date="2021-02" db="EMBL/GenBank/DDBJ databases">
        <authorList>
            <person name="Nowell W R."/>
        </authorList>
    </citation>
    <scope>NUCLEOTIDE SEQUENCE</scope>
</reference>
<dbReference type="SUPFAM" id="SSF53098">
    <property type="entry name" value="Ribonuclease H-like"/>
    <property type="match status" value="1"/>
</dbReference>
<dbReference type="EMBL" id="CAJOBC010006613">
    <property type="protein sequence ID" value="CAF3905144.1"/>
    <property type="molecule type" value="Genomic_DNA"/>
</dbReference>
<proteinExistence type="predicted"/>
<dbReference type="Gene3D" id="3.30.420.10">
    <property type="entry name" value="Ribonuclease H-like superfamily/Ribonuclease H"/>
    <property type="match status" value="1"/>
</dbReference>
<keyword evidence="5" id="KW-1185">Reference proteome</keyword>
<dbReference type="InterPro" id="IPR050951">
    <property type="entry name" value="Retrovirus_Pol_polyprotein"/>
</dbReference>
<dbReference type="Proteomes" id="UP000663829">
    <property type="component" value="Unassembled WGS sequence"/>
</dbReference>
<dbReference type="PANTHER" id="PTHR37984">
    <property type="entry name" value="PROTEIN CBG26694"/>
    <property type="match status" value="1"/>
</dbReference>
<feature type="compositionally biased region" description="Polar residues" evidence="1">
    <location>
        <begin position="21"/>
        <end position="38"/>
    </location>
</feature>
<evidence type="ECO:0000313" key="4">
    <source>
        <dbReference type="EMBL" id="CAF3905144.1"/>
    </source>
</evidence>
<dbReference type="InterPro" id="IPR036397">
    <property type="entry name" value="RNaseH_sf"/>
</dbReference>
<gene>
    <name evidence="3" type="ORF">GPM918_LOCUS20707</name>
    <name evidence="4" type="ORF">SRO942_LOCUS20704</name>
</gene>
<protein>
    <recommendedName>
        <fullName evidence="2">Integrase catalytic domain-containing protein</fullName>
    </recommendedName>
</protein>
<dbReference type="PANTHER" id="PTHR37984:SF5">
    <property type="entry name" value="PROTEIN NYNRIN-LIKE"/>
    <property type="match status" value="1"/>
</dbReference>
<organism evidence="3 5">
    <name type="scientific">Didymodactylos carnosus</name>
    <dbReference type="NCBI Taxonomy" id="1234261"/>
    <lineage>
        <taxon>Eukaryota</taxon>
        <taxon>Metazoa</taxon>
        <taxon>Spiralia</taxon>
        <taxon>Gnathifera</taxon>
        <taxon>Rotifera</taxon>
        <taxon>Eurotatoria</taxon>
        <taxon>Bdelloidea</taxon>
        <taxon>Philodinida</taxon>
        <taxon>Philodinidae</taxon>
        <taxon>Didymodactylos</taxon>
    </lineage>
</organism>
<dbReference type="OrthoDB" id="10038074at2759"/>
<sequence length="582" mass="65660">MTPFIPLMDATTQEVARPPDNANSGSSPSTEQNPSIVSSQANIRGLFYGRLNMEKKAKNTQSITIHRYDEIISKLKGFKTGVKRSTPDDYNIYGRFELYMVENVEQLMKKRRPDEQDIKILGLFLSQRHAPTNGSKNSAGVKRSTPDDYNIDGRFELYMVGNVEQLMKKRRPDEQDIKILVHDEQLFDCINDEHCGFGHDGRTRTLKEIQKKYSNITKQQVEIYLSVCEICQRNVDLIDFQSKPDGEYKFLMNYQDHFSKFTVFRPLKNKTAVKVERELVNIFSLFGAPTILQSDNGREFVNHITDSLAELWPGLKIVHGKPRHPQSQGSVEKCNHDIETKLTMCMQEHRSAKWTEGVPIAMYQKNTLFHSRLKMTSYEAFFGRAASLGLSDSVIPHLLPQHLKDDDTNENCPVEVGDNQPSSGITTNPSLTVQANSIDKTNICCICEIEIIFSKVHCSECDASCHTGCTTTANLKHLCVRCHHKVASESIRSVVDANQEASAAKMIGDSDRHLPLVTLGDNVRVPVPLMDRSRADPPNVLGLIIKEINGMYKVKQLTVSMLIISLRNMIKNKSVLGGQKNS</sequence>
<dbReference type="AlphaFoldDB" id="A0A814S2X9"/>
<dbReference type="EMBL" id="CAJNOQ010006613">
    <property type="protein sequence ID" value="CAF1141429.1"/>
    <property type="molecule type" value="Genomic_DNA"/>
</dbReference>
<accession>A0A814S2X9</accession>
<feature type="region of interest" description="Disordered" evidence="1">
    <location>
        <begin position="1"/>
        <end position="38"/>
    </location>
</feature>
<dbReference type="GO" id="GO:0003676">
    <property type="term" value="F:nucleic acid binding"/>
    <property type="evidence" value="ECO:0007669"/>
    <property type="project" value="InterPro"/>
</dbReference>
<evidence type="ECO:0000256" key="1">
    <source>
        <dbReference type="SAM" id="MobiDB-lite"/>
    </source>
</evidence>
<evidence type="ECO:0000313" key="3">
    <source>
        <dbReference type="EMBL" id="CAF1141429.1"/>
    </source>
</evidence>
<evidence type="ECO:0000259" key="2">
    <source>
        <dbReference type="PROSITE" id="PS50994"/>
    </source>
</evidence>
<name>A0A814S2X9_9BILA</name>
<comment type="caution">
    <text evidence="3">The sequence shown here is derived from an EMBL/GenBank/DDBJ whole genome shotgun (WGS) entry which is preliminary data.</text>
</comment>
<dbReference type="Proteomes" id="UP000681722">
    <property type="component" value="Unassembled WGS sequence"/>
</dbReference>
<feature type="domain" description="Integrase catalytic" evidence="2">
    <location>
        <begin position="225"/>
        <end position="385"/>
    </location>
</feature>
<evidence type="ECO:0000313" key="5">
    <source>
        <dbReference type="Proteomes" id="UP000663829"/>
    </source>
</evidence>